<feature type="domain" description="Methyl-CpG binding protein 2/3 C-terminal" evidence="2">
    <location>
        <begin position="108"/>
        <end position="189"/>
    </location>
</feature>
<evidence type="ECO:0000313" key="4">
    <source>
        <dbReference type="EMBL" id="NWT46535.1"/>
    </source>
</evidence>
<dbReference type="AlphaFoldDB" id="A0A7K5NUE0"/>
<dbReference type="InterPro" id="IPR025884">
    <property type="entry name" value="MeCpG-bd_2/3_C_dom"/>
</dbReference>
<dbReference type="GO" id="GO:0005634">
    <property type="term" value="C:nucleus"/>
    <property type="evidence" value="ECO:0007669"/>
    <property type="project" value="UniProtKB-ARBA"/>
</dbReference>
<proteinExistence type="predicted"/>
<dbReference type="GO" id="GO:0000122">
    <property type="term" value="P:negative regulation of transcription by RNA polymerase II"/>
    <property type="evidence" value="ECO:0007669"/>
    <property type="project" value="TreeGrafter"/>
</dbReference>
<feature type="domain" description="Methyl-CpG-binding" evidence="3">
    <location>
        <begin position="23"/>
        <end position="83"/>
    </location>
</feature>
<dbReference type="PANTHER" id="PTHR12396:SF12">
    <property type="entry name" value="METHYL-CPG-BINDING DOMAIN PROTEIN 3"/>
    <property type="match status" value="1"/>
</dbReference>
<keyword evidence="5" id="KW-1185">Reference proteome</keyword>
<organism evidence="4 5">
    <name type="scientific">Chroicocephalus maculipennis</name>
    <name type="common">Brown-hooded gull</name>
    <name type="synonym">Larus maculipennis</name>
    <dbReference type="NCBI Taxonomy" id="287016"/>
    <lineage>
        <taxon>Eukaryota</taxon>
        <taxon>Metazoa</taxon>
        <taxon>Chordata</taxon>
        <taxon>Craniata</taxon>
        <taxon>Vertebrata</taxon>
        <taxon>Euteleostomi</taxon>
        <taxon>Archelosauria</taxon>
        <taxon>Archosauria</taxon>
        <taxon>Dinosauria</taxon>
        <taxon>Saurischia</taxon>
        <taxon>Theropoda</taxon>
        <taxon>Coelurosauria</taxon>
        <taxon>Aves</taxon>
        <taxon>Neognathae</taxon>
        <taxon>Neoaves</taxon>
        <taxon>Charadriiformes</taxon>
        <taxon>Laridae</taxon>
        <taxon>Chroicocephalus</taxon>
    </lineage>
</organism>
<reference evidence="4 5" key="1">
    <citation type="submission" date="2019-09" db="EMBL/GenBank/DDBJ databases">
        <title>Bird 10,000 Genomes (B10K) Project - Family phase.</title>
        <authorList>
            <person name="Zhang G."/>
        </authorList>
    </citation>
    <scope>NUCLEOTIDE SEQUENCE [LARGE SCALE GENOMIC DNA]</scope>
    <source>
        <strain evidence="4">B10K-DU-021-33</strain>
        <tissue evidence="4">Mixed tissue sample</tissue>
    </source>
</reference>
<name>A0A7K5NUE0_CHRMC</name>
<evidence type="ECO:0000256" key="1">
    <source>
        <dbReference type="SAM" id="MobiDB-lite"/>
    </source>
</evidence>
<feature type="non-terminal residue" evidence="4">
    <location>
        <position position="235"/>
    </location>
</feature>
<dbReference type="PANTHER" id="PTHR12396">
    <property type="entry name" value="METHYL-CPG BINDING PROTEIN, MBD"/>
    <property type="match status" value="1"/>
</dbReference>
<feature type="non-terminal residue" evidence="4">
    <location>
        <position position="1"/>
    </location>
</feature>
<protein>
    <submittedName>
        <fullName evidence="4">MBD3 protein</fullName>
    </submittedName>
</protein>
<dbReference type="GO" id="GO:0008327">
    <property type="term" value="F:methyl-CpG binding"/>
    <property type="evidence" value="ECO:0007669"/>
    <property type="project" value="TreeGrafter"/>
</dbReference>
<dbReference type="Pfam" id="PF14048">
    <property type="entry name" value="MBD_C"/>
    <property type="match status" value="1"/>
</dbReference>
<feature type="compositionally biased region" description="Acidic residues" evidence="1">
    <location>
        <begin position="212"/>
        <end position="235"/>
    </location>
</feature>
<dbReference type="EMBL" id="VYZF01002146">
    <property type="protein sequence ID" value="NWT46535.1"/>
    <property type="molecule type" value="Genomic_DNA"/>
</dbReference>
<comment type="caution">
    <text evidence="4">The sequence shown here is derived from an EMBL/GenBank/DDBJ whole genome shotgun (WGS) entry which is preliminary data.</text>
</comment>
<evidence type="ECO:0000313" key="5">
    <source>
        <dbReference type="Proteomes" id="UP000524558"/>
    </source>
</evidence>
<feature type="compositionally biased region" description="Basic and acidic residues" evidence="1">
    <location>
        <begin position="197"/>
        <end position="211"/>
    </location>
</feature>
<evidence type="ECO:0000259" key="3">
    <source>
        <dbReference type="Pfam" id="PF16564"/>
    </source>
</evidence>
<dbReference type="Proteomes" id="UP000524558">
    <property type="component" value="Unassembled WGS sequence"/>
</dbReference>
<dbReference type="GO" id="GO:0006346">
    <property type="term" value="P:DNA methylation-dependent constitutive heterochromatin formation"/>
    <property type="evidence" value="ECO:0007669"/>
    <property type="project" value="TreeGrafter"/>
</dbReference>
<accession>A0A7K5NUE0</accession>
<dbReference type="InterPro" id="IPR032343">
    <property type="entry name" value="MBD2/MBD3_p55-bd"/>
</dbReference>
<dbReference type="Pfam" id="PF16564">
    <property type="entry name" value="MBDa"/>
    <property type="match status" value="1"/>
</dbReference>
<gene>
    <name evidence="4" type="primary">Mbd3</name>
    <name evidence="4" type="ORF">CHRMAC_R06735</name>
</gene>
<feature type="region of interest" description="Disordered" evidence="1">
    <location>
        <begin position="197"/>
        <end position="235"/>
    </location>
</feature>
<evidence type="ECO:0000259" key="2">
    <source>
        <dbReference type="Pfam" id="PF14048"/>
    </source>
</evidence>
<sequence>MDLSTFDFRTGKMLMNKMNKNRQRMRYDCSNQAKGKPDLNTALPVRQTASIFKQPVTKITNHPSNKVKSDPQKAVDQPRQVLRRYNLNHACCPDWLILCLGRCWLSLFLPLAGVGPGCTDETLLSAIASALHTSTMPITGQLSAAVEKNPGVWLNTSQPLCKAFMVTDEDIRKQEELVQQVRKRLEEALMADMLAHVEEIARDGEAPSEKEGGEEEGEEEEEEEEQDHDQEMENV</sequence>